<protein>
    <recommendedName>
        <fullName evidence="1">inositol-pentakisphosphate 2-kinase</fullName>
        <ecNumber evidence="1">2.7.1.158</ecNumber>
    </recommendedName>
    <alternativeName>
        <fullName evidence="6">Ins(1,3,4,5,6)P5 2-kinase</fullName>
    </alternativeName>
</protein>
<evidence type="ECO:0000256" key="1">
    <source>
        <dbReference type="ARBA" id="ARBA00012023"/>
    </source>
</evidence>
<dbReference type="AlphaFoldDB" id="A0A164YC08"/>
<dbReference type="InterPro" id="IPR043001">
    <property type="entry name" value="IP5_2-K_N_lobe"/>
</dbReference>
<proteinExistence type="predicted"/>
<evidence type="ECO:0000256" key="5">
    <source>
        <dbReference type="ARBA" id="ARBA00022840"/>
    </source>
</evidence>
<dbReference type="Gramene" id="KZM94284">
    <property type="protein sequence ID" value="KZM94284"/>
    <property type="gene ID" value="DCAR_017527"/>
</dbReference>
<dbReference type="OMA" id="WKYISEG"/>
<dbReference type="InterPro" id="IPR009286">
    <property type="entry name" value="Ins_P5_2-kin"/>
</dbReference>
<reference evidence="8" key="1">
    <citation type="journal article" date="2016" name="Nat. Genet.">
        <title>A high-quality carrot genome assembly provides new insights into carotenoid accumulation and asterid genome evolution.</title>
        <authorList>
            <person name="Iorizzo M."/>
            <person name="Ellison S."/>
            <person name="Senalik D."/>
            <person name="Zeng P."/>
            <person name="Satapoomin P."/>
            <person name="Huang J."/>
            <person name="Bowman M."/>
            <person name="Iovene M."/>
            <person name="Sanseverino W."/>
            <person name="Cavagnaro P."/>
            <person name="Yildiz M."/>
            <person name="Macko-Podgorni A."/>
            <person name="Moranska E."/>
            <person name="Grzebelus E."/>
            <person name="Grzebelus D."/>
            <person name="Ashrafi H."/>
            <person name="Zheng Z."/>
            <person name="Cheng S."/>
            <person name="Spooner D."/>
            <person name="Van Deynze A."/>
            <person name="Simon P."/>
        </authorList>
    </citation>
    <scope>NUCLEOTIDE SEQUENCE [LARGE SCALE GENOMIC DNA]</scope>
    <source>
        <tissue evidence="8">Leaf</tissue>
    </source>
</reference>
<dbReference type="EMBL" id="LNRQ01000005">
    <property type="protein sequence ID" value="KZM94284.1"/>
    <property type="molecule type" value="Genomic_DNA"/>
</dbReference>
<sequence>MMGILPVGYVLLKEEIKVMGKKSQFEVMAELNVYKHEPLDHAGVSDTGCLIFVDFSFCCVSSKLASDEGLSAESKHSTASAIAAGIMTGTLEDTTFRSDSKKPSIKSVDTLGLGNLVNAPANVLTPGALAKKAKKIASLYSDVISAKILDVERCKELEMGSYLGVADVASENSAHLIHLCYKSPNGTVKSKLALGGMEIMLEAKDAGDWAYRGEGAANLVLAYTGSFPPFVGKVLRVRKITRNGAEYDNGFSGLSKHECLLWDELASAPSREMAEHLYVKNVMSPLLGSNNVDAGVRVLVGKEFLESVESNVLSERPSWRVNDAKTNTECVSALLLSDLSLFPGSVFNKEFCITVEIKVLHPYVNVLPKCGFLPVSDLIADENSVKKSISRFQMHQALKFHQGKISELSKYDPLDLFSKSIERVNKALTDLYLTPQNNFRVFLNGSLVYGGLGGVPSSNNHLTGETFEELLKCVIQSDDGSRTTKFLELIAETVFRSRLLDRLLKAQMLDTLDIEGAIHAYYNAVSQSCKVCSKFRQVEEKLAERYAGIHSDPFSKSLKVVKDYLIAATAKDLSMMISLRPTDKGDLESLDDTVILKSTRQSFKYKASFLDLDRKPLKKMEYYYELDQKIVRSYSQISKTTHHPGRVA</sequence>
<keyword evidence="4" id="KW-0418">Kinase</keyword>
<gene>
    <name evidence="8" type="ORF">DCAR_017527</name>
</gene>
<dbReference type="GO" id="GO:0046872">
    <property type="term" value="F:metal ion binding"/>
    <property type="evidence" value="ECO:0007669"/>
    <property type="project" value="InterPro"/>
</dbReference>
<dbReference type="Gene3D" id="3.30.200.110">
    <property type="entry name" value="Inositol-pentakisphosphate 2-kinase, N-lobe"/>
    <property type="match status" value="1"/>
</dbReference>
<dbReference type="GO" id="GO:0070006">
    <property type="term" value="F:metalloaminopeptidase activity"/>
    <property type="evidence" value="ECO:0007669"/>
    <property type="project" value="InterPro"/>
</dbReference>
<dbReference type="Gene3D" id="3.40.630.10">
    <property type="entry name" value="Zn peptidases"/>
    <property type="match status" value="1"/>
</dbReference>
<dbReference type="GO" id="GO:0005634">
    <property type="term" value="C:nucleus"/>
    <property type="evidence" value="ECO:0007669"/>
    <property type="project" value="TreeGrafter"/>
</dbReference>
<dbReference type="InterPro" id="IPR000819">
    <property type="entry name" value="Peptidase_M17_C"/>
</dbReference>
<evidence type="ECO:0000259" key="7">
    <source>
        <dbReference type="Pfam" id="PF00883"/>
    </source>
</evidence>
<dbReference type="GO" id="GO:0032958">
    <property type="term" value="P:inositol phosphate biosynthetic process"/>
    <property type="evidence" value="ECO:0007669"/>
    <property type="project" value="TreeGrafter"/>
</dbReference>
<dbReference type="Pfam" id="PF00883">
    <property type="entry name" value="Peptidase_M17"/>
    <property type="match status" value="1"/>
</dbReference>
<evidence type="ECO:0000313" key="8">
    <source>
        <dbReference type="EMBL" id="KZM94284.1"/>
    </source>
</evidence>
<comment type="caution">
    <text evidence="8">The sequence shown here is derived from an EMBL/GenBank/DDBJ whole genome shotgun (WGS) entry which is preliminary data.</text>
</comment>
<dbReference type="PANTHER" id="PTHR14456:SF2">
    <property type="entry name" value="INOSITOL-PENTAKISPHOSPHATE 2-KINASE"/>
    <property type="match status" value="1"/>
</dbReference>
<dbReference type="Pfam" id="PF06090">
    <property type="entry name" value="Ins_P5_2-kin"/>
    <property type="match status" value="1"/>
</dbReference>
<dbReference type="PANTHER" id="PTHR14456">
    <property type="entry name" value="INOSITOL POLYPHOSPHATE KINASE 1"/>
    <property type="match status" value="1"/>
</dbReference>
<evidence type="ECO:0000256" key="4">
    <source>
        <dbReference type="ARBA" id="ARBA00022777"/>
    </source>
</evidence>
<keyword evidence="3" id="KW-0547">Nucleotide-binding</keyword>
<keyword evidence="2" id="KW-0808">Transferase</keyword>
<dbReference type="GO" id="GO:0035299">
    <property type="term" value="F:inositol-1,3,4,5,6-pentakisphosphate 2-kinase activity"/>
    <property type="evidence" value="ECO:0007669"/>
    <property type="project" value="UniProtKB-EC"/>
</dbReference>
<keyword evidence="5" id="KW-0067">ATP-binding</keyword>
<feature type="domain" description="Cytosol aminopeptidase" evidence="7">
    <location>
        <begin position="115"/>
        <end position="196"/>
    </location>
</feature>
<dbReference type="SUPFAM" id="SSF53187">
    <property type="entry name" value="Zn-dependent exopeptidases"/>
    <property type="match status" value="1"/>
</dbReference>
<evidence type="ECO:0000256" key="3">
    <source>
        <dbReference type="ARBA" id="ARBA00022741"/>
    </source>
</evidence>
<evidence type="ECO:0000256" key="6">
    <source>
        <dbReference type="ARBA" id="ARBA00029574"/>
    </source>
</evidence>
<dbReference type="InterPro" id="IPR043472">
    <property type="entry name" value="Macro_dom-like"/>
</dbReference>
<dbReference type="GO" id="GO:0005524">
    <property type="term" value="F:ATP binding"/>
    <property type="evidence" value="ECO:0007669"/>
    <property type="project" value="UniProtKB-KW"/>
</dbReference>
<name>A0A164YC08_DAUCS</name>
<evidence type="ECO:0000256" key="2">
    <source>
        <dbReference type="ARBA" id="ARBA00022679"/>
    </source>
</evidence>
<dbReference type="GO" id="GO:0006508">
    <property type="term" value="P:proteolysis"/>
    <property type="evidence" value="ECO:0007669"/>
    <property type="project" value="InterPro"/>
</dbReference>
<dbReference type="EC" id="2.7.1.158" evidence="1"/>
<dbReference type="Gene3D" id="3.40.220.10">
    <property type="entry name" value="Leucine Aminopeptidase, subunit E, domain 1"/>
    <property type="match status" value="1"/>
</dbReference>
<dbReference type="STRING" id="79200.A0A164YC08"/>
<accession>A0A164YC08</accession>
<organism evidence="8">
    <name type="scientific">Daucus carota subsp. sativus</name>
    <name type="common">Carrot</name>
    <dbReference type="NCBI Taxonomy" id="79200"/>
    <lineage>
        <taxon>Eukaryota</taxon>
        <taxon>Viridiplantae</taxon>
        <taxon>Streptophyta</taxon>
        <taxon>Embryophyta</taxon>
        <taxon>Tracheophyta</taxon>
        <taxon>Spermatophyta</taxon>
        <taxon>Magnoliopsida</taxon>
        <taxon>eudicotyledons</taxon>
        <taxon>Gunneridae</taxon>
        <taxon>Pentapetalae</taxon>
        <taxon>asterids</taxon>
        <taxon>campanulids</taxon>
        <taxon>Apiales</taxon>
        <taxon>Apiaceae</taxon>
        <taxon>Apioideae</taxon>
        <taxon>Scandiceae</taxon>
        <taxon>Daucinae</taxon>
        <taxon>Daucus</taxon>
        <taxon>Daucus sect. Daucus</taxon>
    </lineage>
</organism>